<dbReference type="HAMAP" id="MF_00052_B">
    <property type="entry name" value="RNase_HII_B"/>
    <property type="match status" value="1"/>
</dbReference>
<dbReference type="GO" id="GO:0003723">
    <property type="term" value="F:RNA binding"/>
    <property type="evidence" value="ECO:0007669"/>
    <property type="project" value="UniProtKB-UniRule"/>
</dbReference>
<dbReference type="FunFam" id="3.30.420.10:FF:000006">
    <property type="entry name" value="Ribonuclease HII"/>
    <property type="match status" value="1"/>
</dbReference>
<evidence type="ECO:0000259" key="17">
    <source>
        <dbReference type="PROSITE" id="PS51975"/>
    </source>
</evidence>
<dbReference type="EC" id="3.1.26.4" evidence="6 14"/>
<evidence type="ECO:0000256" key="11">
    <source>
        <dbReference type="ARBA" id="ARBA00022759"/>
    </source>
</evidence>
<evidence type="ECO:0000256" key="14">
    <source>
        <dbReference type="HAMAP-Rule" id="MF_00052"/>
    </source>
</evidence>
<dbReference type="InterPro" id="IPR012337">
    <property type="entry name" value="RNaseH-like_sf"/>
</dbReference>
<dbReference type="NCBIfam" id="NF000595">
    <property type="entry name" value="PRK00015.1-3"/>
    <property type="match status" value="1"/>
</dbReference>
<gene>
    <name evidence="14" type="primary">rnhB</name>
    <name evidence="18" type="ORF">SAMN06297382_1683</name>
</gene>
<keyword evidence="12 14" id="KW-0378">Hydrolase</keyword>
<dbReference type="CDD" id="cd07182">
    <property type="entry name" value="RNase_HII_bacteria_HII_like"/>
    <property type="match status" value="1"/>
</dbReference>
<proteinExistence type="inferred from homology"/>
<comment type="cofactor">
    <cofactor evidence="14 15">
        <name>Mn(2+)</name>
        <dbReference type="ChEBI" id="CHEBI:29035"/>
    </cofactor>
    <cofactor evidence="14 15">
        <name>Mg(2+)</name>
        <dbReference type="ChEBI" id="CHEBI:18420"/>
    </cofactor>
    <text evidence="14 15">Manganese or magnesium. Binds 1 divalent metal ion per monomer in the absence of substrate. May bind a second metal ion after substrate binding.</text>
</comment>
<evidence type="ECO:0000256" key="16">
    <source>
        <dbReference type="RuleBase" id="RU003515"/>
    </source>
</evidence>
<comment type="catalytic activity">
    <reaction evidence="1 14 15 16">
        <text>Endonucleolytic cleavage to 5'-phosphomonoester.</text>
        <dbReference type="EC" id="3.1.26.4"/>
    </reaction>
</comment>
<keyword evidence="13 14" id="KW-0464">Manganese</keyword>
<dbReference type="GO" id="GO:0043137">
    <property type="term" value="P:DNA replication, removal of RNA primer"/>
    <property type="evidence" value="ECO:0007669"/>
    <property type="project" value="TreeGrafter"/>
</dbReference>
<dbReference type="SUPFAM" id="SSF53098">
    <property type="entry name" value="Ribonuclease H-like"/>
    <property type="match status" value="1"/>
</dbReference>
<reference evidence="18 19" key="1">
    <citation type="submission" date="2017-07" db="EMBL/GenBank/DDBJ databases">
        <authorList>
            <person name="Sun Z.S."/>
            <person name="Albrecht U."/>
            <person name="Echele G."/>
            <person name="Lee C.C."/>
        </authorList>
    </citation>
    <scope>NUCLEOTIDE SEQUENCE [LARGE SCALE GENOMIC DNA]</scope>
    <source>
        <strain evidence="18 19">CGMCC 1.12710</strain>
    </source>
</reference>
<evidence type="ECO:0000256" key="5">
    <source>
        <dbReference type="ARBA" id="ARBA00007383"/>
    </source>
</evidence>
<evidence type="ECO:0000256" key="8">
    <source>
        <dbReference type="ARBA" id="ARBA00022490"/>
    </source>
</evidence>
<evidence type="ECO:0000256" key="6">
    <source>
        <dbReference type="ARBA" id="ARBA00012180"/>
    </source>
</evidence>
<keyword evidence="8 14" id="KW-0963">Cytoplasm</keyword>
<feature type="binding site" evidence="14 15">
    <location>
        <position position="60"/>
    </location>
    <ligand>
        <name>a divalent metal cation</name>
        <dbReference type="ChEBI" id="CHEBI:60240"/>
    </ligand>
</feature>
<dbReference type="GO" id="GO:0005737">
    <property type="term" value="C:cytoplasm"/>
    <property type="evidence" value="ECO:0007669"/>
    <property type="project" value="UniProtKB-SubCell"/>
</dbReference>
<dbReference type="GO" id="GO:0004523">
    <property type="term" value="F:RNA-DNA hybrid ribonuclease activity"/>
    <property type="evidence" value="ECO:0007669"/>
    <property type="project" value="UniProtKB-UniRule"/>
</dbReference>
<accession>A0A239PSN1</accession>
<evidence type="ECO:0000256" key="10">
    <source>
        <dbReference type="ARBA" id="ARBA00022723"/>
    </source>
</evidence>
<name>A0A239PSN1_9PROT</name>
<dbReference type="PANTHER" id="PTHR10954">
    <property type="entry name" value="RIBONUCLEASE H2 SUBUNIT A"/>
    <property type="match status" value="1"/>
</dbReference>
<evidence type="ECO:0000256" key="1">
    <source>
        <dbReference type="ARBA" id="ARBA00000077"/>
    </source>
</evidence>
<protein>
    <recommendedName>
        <fullName evidence="7 14">Ribonuclease HII</fullName>
        <shortName evidence="14">RNase HII</shortName>
        <ecNumber evidence="6 14">3.1.26.4</ecNumber>
    </recommendedName>
</protein>
<keyword evidence="10 14" id="KW-0479">Metal-binding</keyword>
<dbReference type="PANTHER" id="PTHR10954:SF18">
    <property type="entry name" value="RIBONUCLEASE HII"/>
    <property type="match status" value="1"/>
</dbReference>
<dbReference type="EMBL" id="FZQA01000003">
    <property type="protein sequence ID" value="SNT73285.1"/>
    <property type="molecule type" value="Genomic_DNA"/>
</dbReference>
<comment type="cofactor">
    <cofactor evidence="2">
        <name>Mg(2+)</name>
        <dbReference type="ChEBI" id="CHEBI:18420"/>
    </cofactor>
</comment>
<keyword evidence="19" id="KW-1185">Reference proteome</keyword>
<evidence type="ECO:0000256" key="9">
    <source>
        <dbReference type="ARBA" id="ARBA00022722"/>
    </source>
</evidence>
<evidence type="ECO:0000256" key="2">
    <source>
        <dbReference type="ARBA" id="ARBA00001946"/>
    </source>
</evidence>
<dbReference type="Proteomes" id="UP000198346">
    <property type="component" value="Unassembled WGS sequence"/>
</dbReference>
<evidence type="ECO:0000256" key="4">
    <source>
        <dbReference type="ARBA" id="ARBA00004496"/>
    </source>
</evidence>
<organism evidence="18 19">
    <name type="scientific">Amphiplicatus metriothermophilus</name>
    <dbReference type="NCBI Taxonomy" id="1519374"/>
    <lineage>
        <taxon>Bacteria</taxon>
        <taxon>Pseudomonadati</taxon>
        <taxon>Pseudomonadota</taxon>
        <taxon>Alphaproteobacteria</taxon>
        <taxon>Parvularculales</taxon>
        <taxon>Parvularculaceae</taxon>
        <taxon>Amphiplicatus</taxon>
    </lineage>
</organism>
<evidence type="ECO:0000313" key="18">
    <source>
        <dbReference type="EMBL" id="SNT73285.1"/>
    </source>
</evidence>
<keyword evidence="11 14" id="KW-0255">Endonuclease</keyword>
<dbReference type="Pfam" id="PF01351">
    <property type="entry name" value="RNase_HII"/>
    <property type="match status" value="1"/>
</dbReference>
<comment type="subcellular location">
    <subcellularLocation>
        <location evidence="4 14">Cytoplasm</location>
    </subcellularLocation>
</comment>
<evidence type="ECO:0000256" key="15">
    <source>
        <dbReference type="PROSITE-ProRule" id="PRU01319"/>
    </source>
</evidence>
<dbReference type="PROSITE" id="PS51975">
    <property type="entry name" value="RNASE_H_2"/>
    <property type="match status" value="1"/>
</dbReference>
<dbReference type="InterPro" id="IPR022898">
    <property type="entry name" value="RNase_HII"/>
</dbReference>
<keyword evidence="9 14" id="KW-0540">Nuclease</keyword>
<dbReference type="Gene3D" id="3.30.420.10">
    <property type="entry name" value="Ribonuclease H-like superfamily/Ribonuclease H"/>
    <property type="match status" value="1"/>
</dbReference>
<feature type="domain" description="RNase H type-2" evidence="17">
    <location>
        <begin position="53"/>
        <end position="241"/>
    </location>
</feature>
<evidence type="ECO:0000256" key="12">
    <source>
        <dbReference type="ARBA" id="ARBA00022801"/>
    </source>
</evidence>
<evidence type="ECO:0000256" key="3">
    <source>
        <dbReference type="ARBA" id="ARBA00004065"/>
    </source>
</evidence>
<comment type="similarity">
    <text evidence="5 14 16">Belongs to the RNase HII family.</text>
</comment>
<feature type="binding site" evidence="14 15">
    <location>
        <position position="150"/>
    </location>
    <ligand>
        <name>a divalent metal cation</name>
        <dbReference type="ChEBI" id="CHEBI:60240"/>
    </ligand>
</feature>
<comment type="function">
    <text evidence="3 14 16">Endonuclease that specifically degrades the RNA of RNA-DNA hybrids.</text>
</comment>
<dbReference type="RefSeq" id="WP_234993337.1">
    <property type="nucleotide sequence ID" value="NZ_FZQA01000003.1"/>
</dbReference>
<dbReference type="GO" id="GO:0006298">
    <property type="term" value="P:mismatch repair"/>
    <property type="evidence" value="ECO:0007669"/>
    <property type="project" value="TreeGrafter"/>
</dbReference>
<dbReference type="InterPro" id="IPR001352">
    <property type="entry name" value="RNase_HII/HIII"/>
</dbReference>
<dbReference type="InterPro" id="IPR036397">
    <property type="entry name" value="RNaseH_sf"/>
</dbReference>
<evidence type="ECO:0000313" key="19">
    <source>
        <dbReference type="Proteomes" id="UP000198346"/>
    </source>
</evidence>
<dbReference type="GO" id="GO:0032299">
    <property type="term" value="C:ribonuclease H2 complex"/>
    <property type="evidence" value="ECO:0007669"/>
    <property type="project" value="TreeGrafter"/>
</dbReference>
<dbReference type="GO" id="GO:0030145">
    <property type="term" value="F:manganese ion binding"/>
    <property type="evidence" value="ECO:0007669"/>
    <property type="project" value="UniProtKB-UniRule"/>
</dbReference>
<evidence type="ECO:0000256" key="7">
    <source>
        <dbReference type="ARBA" id="ARBA00019179"/>
    </source>
</evidence>
<sequence>MNGPASNFDDLQPAACDLSAPLVAAWRVGVFWRRSQSPAPMQPDFSIEDSIGGLVAGIDEAGRGPLAGPVVAAAVMLDRQCTPAGLRDSKMLTEKRREDLAAALWKTARIGVGVASVEEIDALNIAQATLLAMTRAAASLPVAPAACIVDGNLKPKLACPAYTVVKGDARSLSIAAASIIAKTTRDRMMRELARVYPQYAWERNKGYGVTAHLEAIARFGVTPYHRRSFAPIHNMLCADSSLDLA</sequence>
<feature type="binding site" evidence="14 15">
    <location>
        <position position="59"/>
    </location>
    <ligand>
        <name>a divalent metal cation</name>
        <dbReference type="ChEBI" id="CHEBI:60240"/>
    </ligand>
</feature>
<dbReference type="AlphaFoldDB" id="A0A239PSN1"/>
<dbReference type="InterPro" id="IPR024567">
    <property type="entry name" value="RNase_HII/HIII_dom"/>
</dbReference>
<evidence type="ECO:0000256" key="13">
    <source>
        <dbReference type="ARBA" id="ARBA00023211"/>
    </source>
</evidence>